<proteinExistence type="inferred from homology"/>
<comment type="similarity">
    <text evidence="1">Belongs to the peptidase S58 family.</text>
</comment>
<dbReference type="PANTHER" id="PTHR36512">
    <property type="entry name" value="D-AMINOPEPTIDASE"/>
    <property type="match status" value="1"/>
</dbReference>
<evidence type="ECO:0000256" key="1">
    <source>
        <dbReference type="ARBA" id="ARBA00007068"/>
    </source>
</evidence>
<evidence type="ECO:0000313" key="3">
    <source>
        <dbReference type="Proteomes" id="UP001172055"/>
    </source>
</evidence>
<comment type="caution">
    <text evidence="2">The sequence shown here is derived from an EMBL/GenBank/DDBJ whole genome shotgun (WGS) entry which is preliminary data.</text>
</comment>
<dbReference type="PANTHER" id="PTHR36512:SF3">
    <property type="entry name" value="BLR5678 PROTEIN"/>
    <property type="match status" value="1"/>
</dbReference>
<evidence type="ECO:0000313" key="2">
    <source>
        <dbReference type="EMBL" id="MDN7240834.1"/>
    </source>
</evidence>
<sequence>MLNQKRIRDFGVVIGSLQPGPLNAITDVAGVAVGHTTLSDGRVQTGVTAIVPHQGNIYKEKLIASSHVINGFGKTMGTVQLEELGTLETPILLTNTLSIGTAADTLIDYMLERNPEIGHTTGTVNPIVGECNDMFLNDIRAKSVTPEHVKAALADASPEFLEGAVGAGRGMLCYSLKGGIGSASRKMNLDGAEYMMGVMVLSNFGMLSDLRVNGKAVGQQLKREILQDREEKDKGSVMIIVSTDLPLSERQLNRIIKRAVAGLSRTGSIITHGSGEIVIGFSTAIKIPHQKPGDLLTMHCIHEEDLDLAFRAVGEATEEAVLNSLVTAEHVVGRDGNERPILMDLIEKFNISLS</sequence>
<protein>
    <submittedName>
        <fullName evidence="2">P1 family peptidase</fullName>
    </submittedName>
</protein>
<dbReference type="InterPro" id="IPR005321">
    <property type="entry name" value="Peptidase_S58_DmpA"/>
</dbReference>
<dbReference type="Proteomes" id="UP001172055">
    <property type="component" value="Unassembled WGS sequence"/>
</dbReference>
<reference evidence="2 3" key="1">
    <citation type="submission" date="2023-06" db="EMBL/GenBank/DDBJ databases">
        <title>Novel species in genus Planococcus.</title>
        <authorList>
            <person name="Ning S."/>
        </authorList>
    </citation>
    <scope>NUCLEOTIDE SEQUENCE [LARGE SCALE GENOMIC DNA]</scope>
    <source>
        <strain evidence="2 3">N028</strain>
    </source>
</reference>
<gene>
    <name evidence="2" type="ORF">QWY14_03485</name>
</gene>
<keyword evidence="3" id="KW-1185">Reference proteome</keyword>
<dbReference type="EMBL" id="JAUJWV010000001">
    <property type="protein sequence ID" value="MDN7240834.1"/>
    <property type="molecule type" value="Genomic_DNA"/>
</dbReference>
<dbReference type="Gene3D" id="3.60.70.12">
    <property type="entry name" value="L-amino peptidase D-ALA esterase/amidase"/>
    <property type="match status" value="1"/>
</dbReference>
<organism evidence="2 3">
    <name type="scientific">Planococcus shixiaomingii</name>
    <dbReference type="NCBI Taxonomy" id="3058393"/>
    <lineage>
        <taxon>Bacteria</taxon>
        <taxon>Bacillati</taxon>
        <taxon>Bacillota</taxon>
        <taxon>Bacilli</taxon>
        <taxon>Bacillales</taxon>
        <taxon>Caryophanaceae</taxon>
        <taxon>Planococcus</taxon>
    </lineage>
</organism>
<dbReference type="InterPro" id="IPR016117">
    <property type="entry name" value="ArgJ-like_dom_sf"/>
</dbReference>
<dbReference type="RefSeq" id="WP_301722733.1">
    <property type="nucleotide sequence ID" value="NZ_JAUJWV010000001.1"/>
</dbReference>
<accession>A0ABT8MYX8</accession>
<dbReference type="SUPFAM" id="SSF56266">
    <property type="entry name" value="DmpA/ArgJ-like"/>
    <property type="match status" value="1"/>
</dbReference>
<dbReference type="Pfam" id="PF03576">
    <property type="entry name" value="Peptidase_S58"/>
    <property type="match status" value="1"/>
</dbReference>
<name>A0ABT8MYX8_9BACL</name>
<dbReference type="CDD" id="cd02253">
    <property type="entry name" value="DmpA"/>
    <property type="match status" value="1"/>
</dbReference>